<dbReference type="eggNOG" id="KOG0637">
    <property type="taxonomic scope" value="Eukaryota"/>
</dbReference>
<feature type="transmembrane region" description="Helical" evidence="6">
    <location>
        <begin position="448"/>
        <end position="472"/>
    </location>
</feature>
<dbReference type="AlphaFoldDB" id="M2UA95"/>
<evidence type="ECO:0000256" key="5">
    <source>
        <dbReference type="ARBA" id="ARBA00023136"/>
    </source>
</evidence>
<dbReference type="EMBL" id="KB445602">
    <property type="protein sequence ID" value="EMD84857.1"/>
    <property type="molecule type" value="Genomic_DNA"/>
</dbReference>
<dbReference type="PANTHER" id="PTHR19432">
    <property type="entry name" value="SUGAR TRANSPORTER"/>
    <property type="match status" value="1"/>
</dbReference>
<feature type="transmembrane region" description="Helical" evidence="6">
    <location>
        <begin position="85"/>
        <end position="103"/>
    </location>
</feature>
<evidence type="ECO:0000256" key="2">
    <source>
        <dbReference type="ARBA" id="ARBA00022448"/>
    </source>
</evidence>
<evidence type="ECO:0000256" key="1">
    <source>
        <dbReference type="ARBA" id="ARBA00004141"/>
    </source>
</evidence>
<feature type="transmembrane region" description="Helical" evidence="6">
    <location>
        <begin position="56"/>
        <end position="78"/>
    </location>
</feature>
<dbReference type="GO" id="GO:0008506">
    <property type="term" value="F:sucrose:proton symporter activity"/>
    <property type="evidence" value="ECO:0007669"/>
    <property type="project" value="TreeGrafter"/>
</dbReference>
<organism evidence="7 8">
    <name type="scientific">Cochliobolus heterostrophus (strain C5 / ATCC 48332 / race O)</name>
    <name type="common">Southern corn leaf blight fungus</name>
    <name type="synonym">Bipolaris maydis</name>
    <dbReference type="NCBI Taxonomy" id="701091"/>
    <lineage>
        <taxon>Eukaryota</taxon>
        <taxon>Fungi</taxon>
        <taxon>Dikarya</taxon>
        <taxon>Ascomycota</taxon>
        <taxon>Pezizomycotina</taxon>
        <taxon>Dothideomycetes</taxon>
        <taxon>Pleosporomycetidae</taxon>
        <taxon>Pleosporales</taxon>
        <taxon>Pleosporineae</taxon>
        <taxon>Pleosporaceae</taxon>
        <taxon>Bipolaris</taxon>
    </lineage>
</organism>
<evidence type="ECO:0000256" key="6">
    <source>
        <dbReference type="SAM" id="Phobius"/>
    </source>
</evidence>
<evidence type="ECO:0000313" key="8">
    <source>
        <dbReference type="Proteomes" id="UP000016936"/>
    </source>
</evidence>
<name>M2UA95_COCH5</name>
<dbReference type="OMA" id="HITTTSH"/>
<feature type="transmembrane region" description="Helical" evidence="6">
    <location>
        <begin position="393"/>
        <end position="415"/>
    </location>
</feature>
<evidence type="ECO:0000256" key="4">
    <source>
        <dbReference type="ARBA" id="ARBA00022989"/>
    </source>
</evidence>
<comment type="subcellular location">
    <subcellularLocation>
        <location evidence="1">Membrane</location>
        <topology evidence="1">Multi-pass membrane protein</topology>
    </subcellularLocation>
</comment>
<protein>
    <submittedName>
        <fullName evidence="7">Uncharacterized protein</fullName>
    </submittedName>
</protein>
<evidence type="ECO:0000256" key="3">
    <source>
        <dbReference type="ARBA" id="ARBA00022692"/>
    </source>
</evidence>
<evidence type="ECO:0000313" key="7">
    <source>
        <dbReference type="EMBL" id="EMD84857.1"/>
    </source>
</evidence>
<keyword evidence="4 6" id="KW-1133">Transmembrane helix</keyword>
<keyword evidence="8" id="KW-1185">Reference proteome</keyword>
<sequence>MSFCWDSSYLGYTASFWNSTYSRILQLSPKLLYHIAISDKRKKPHLLAIGFTNSEITLTLLAGPISGLVIPVILAAVGDGSRRSSIIWGGLGVMMALLSFAWAQEISFLLMRIFDTKSDAATVSGAKFVAASAVYALNAAMQPLHISLRALLMDICQPQQQATASLWVMRFSATGSVLVTSIAFFSTPSFKPLSIFCCSALSSLLVLHTLEARRYYATQQRQSWKLGMWMFRSFASRIRQIAILSTQLPNITRRVCRIQLLSWFAWFPALFYMGSLKKEAGCLEAELILSPDTLSAARHGRSSHNEEAEAASAGAILVFHCAVLTTTIMLQMLFKGQSKPCYPHIREVSMTVVDDSDVKEYGTLLFRAWSLVLVASAFSFAAVSIFAGVDSAAALLITSMGTYFAMFNWAPYALLGIDLAIENRRPKSEETESLGFPRVHDELDGATAILTIHNAAICVSQIASAMVSTLFFRLVEKAGLQVDIAWVFLIVSPALLLAAWDRETWR</sequence>
<feature type="transmembrane region" description="Helical" evidence="6">
    <location>
        <begin position="192"/>
        <end position="210"/>
    </location>
</feature>
<feature type="transmembrane region" description="Helical" evidence="6">
    <location>
        <begin position="368"/>
        <end position="387"/>
    </location>
</feature>
<keyword evidence="3 6" id="KW-0812">Transmembrane</keyword>
<reference evidence="8" key="2">
    <citation type="journal article" date="2013" name="PLoS Genet.">
        <title>Comparative genome structure, secondary metabolite, and effector coding capacity across Cochliobolus pathogens.</title>
        <authorList>
            <person name="Condon B.J."/>
            <person name="Leng Y."/>
            <person name="Wu D."/>
            <person name="Bushley K.E."/>
            <person name="Ohm R.A."/>
            <person name="Otillar R."/>
            <person name="Martin J."/>
            <person name="Schackwitz W."/>
            <person name="Grimwood J."/>
            <person name="MohdZainudin N."/>
            <person name="Xue C."/>
            <person name="Wang R."/>
            <person name="Manning V.A."/>
            <person name="Dhillon B."/>
            <person name="Tu Z.J."/>
            <person name="Steffenson B.J."/>
            <person name="Salamov A."/>
            <person name="Sun H."/>
            <person name="Lowry S."/>
            <person name="LaButti K."/>
            <person name="Han J."/>
            <person name="Copeland A."/>
            <person name="Lindquist E."/>
            <person name="Barry K."/>
            <person name="Schmutz J."/>
            <person name="Baker S.E."/>
            <person name="Ciuffetti L.M."/>
            <person name="Grigoriev I.V."/>
            <person name="Zhong S."/>
            <person name="Turgeon B.G."/>
        </authorList>
    </citation>
    <scope>NUCLEOTIDE SEQUENCE [LARGE SCALE GENOMIC DNA]</scope>
    <source>
        <strain evidence="8">C5 / ATCC 48332 / race O</strain>
    </source>
</reference>
<accession>M2UA95</accession>
<dbReference type="HOGENOM" id="CLU_457160_0_0_1"/>
<reference evidence="7 8" key="1">
    <citation type="journal article" date="2012" name="PLoS Pathog.">
        <title>Diverse lifestyles and strategies of plant pathogenesis encoded in the genomes of eighteen Dothideomycetes fungi.</title>
        <authorList>
            <person name="Ohm R.A."/>
            <person name="Feau N."/>
            <person name="Henrissat B."/>
            <person name="Schoch C.L."/>
            <person name="Horwitz B.A."/>
            <person name="Barry K.W."/>
            <person name="Condon B.J."/>
            <person name="Copeland A.C."/>
            <person name="Dhillon B."/>
            <person name="Glaser F."/>
            <person name="Hesse C.N."/>
            <person name="Kosti I."/>
            <person name="LaButti K."/>
            <person name="Lindquist E.A."/>
            <person name="Lucas S."/>
            <person name="Salamov A.A."/>
            <person name="Bradshaw R.E."/>
            <person name="Ciuffetti L."/>
            <person name="Hamelin R.C."/>
            <person name="Kema G.H.J."/>
            <person name="Lawrence C."/>
            <person name="Scott J.A."/>
            <person name="Spatafora J.W."/>
            <person name="Turgeon B.G."/>
            <person name="de Wit P.J.G.M."/>
            <person name="Zhong S."/>
            <person name="Goodwin S.B."/>
            <person name="Grigoriev I.V."/>
        </authorList>
    </citation>
    <scope>NUCLEOTIDE SEQUENCE [LARGE SCALE GENOMIC DNA]</scope>
    <source>
        <strain evidence="8">C5 / ATCC 48332 / race O</strain>
    </source>
</reference>
<proteinExistence type="predicted"/>
<keyword evidence="2" id="KW-0813">Transport</keyword>
<dbReference type="PANTHER" id="PTHR19432:SF35">
    <property type="entry name" value="SOLUTE CARRIER FAMILY 45 MEMBER 3 ISOFORM X1"/>
    <property type="match status" value="1"/>
</dbReference>
<gene>
    <name evidence="7" type="ORF">COCHEDRAFT_1035933</name>
</gene>
<feature type="transmembrane region" description="Helical" evidence="6">
    <location>
        <begin position="310"/>
        <end position="330"/>
    </location>
</feature>
<feature type="transmembrane region" description="Helical" evidence="6">
    <location>
        <begin position="162"/>
        <end position="186"/>
    </location>
</feature>
<dbReference type="Proteomes" id="UP000016936">
    <property type="component" value="Unassembled WGS sequence"/>
</dbReference>
<feature type="transmembrane region" description="Helical" evidence="6">
    <location>
        <begin position="484"/>
        <end position="500"/>
    </location>
</feature>
<keyword evidence="5 6" id="KW-0472">Membrane</keyword>
<dbReference type="GO" id="GO:0005886">
    <property type="term" value="C:plasma membrane"/>
    <property type="evidence" value="ECO:0007669"/>
    <property type="project" value="TreeGrafter"/>
</dbReference>